<evidence type="ECO:0000256" key="9">
    <source>
        <dbReference type="PROSITE-ProRule" id="PRU01091"/>
    </source>
</evidence>
<keyword evidence="6" id="KW-0804">Transcription</keyword>
<dbReference type="GO" id="GO:0000976">
    <property type="term" value="F:transcription cis-regulatory region binding"/>
    <property type="evidence" value="ECO:0007669"/>
    <property type="project" value="TreeGrafter"/>
</dbReference>
<keyword evidence="4" id="KW-0805">Transcription regulation</keyword>
<dbReference type="SMART" id="SM00448">
    <property type="entry name" value="REC"/>
    <property type="match status" value="1"/>
</dbReference>
<dbReference type="InterPro" id="IPR011006">
    <property type="entry name" value="CheY-like_superfamily"/>
</dbReference>
<dbReference type="PROSITE" id="PS50110">
    <property type="entry name" value="RESPONSE_REGULATORY"/>
    <property type="match status" value="1"/>
</dbReference>
<evidence type="ECO:0000256" key="3">
    <source>
        <dbReference type="ARBA" id="ARBA00023012"/>
    </source>
</evidence>
<evidence type="ECO:0000313" key="13">
    <source>
        <dbReference type="Proteomes" id="UP000449710"/>
    </source>
</evidence>
<dbReference type="SMART" id="SM00862">
    <property type="entry name" value="Trans_reg_C"/>
    <property type="match status" value="1"/>
</dbReference>
<dbReference type="FunFam" id="1.10.10.10:FF:000018">
    <property type="entry name" value="DNA-binding response regulator ResD"/>
    <property type="match status" value="1"/>
</dbReference>
<feature type="DNA-binding region" description="OmpR/PhoB-type" evidence="9">
    <location>
        <begin position="130"/>
        <end position="228"/>
    </location>
</feature>
<evidence type="ECO:0000256" key="4">
    <source>
        <dbReference type="ARBA" id="ARBA00023015"/>
    </source>
</evidence>
<dbReference type="PANTHER" id="PTHR48111">
    <property type="entry name" value="REGULATOR OF RPOS"/>
    <property type="match status" value="1"/>
</dbReference>
<dbReference type="GO" id="GO:0005829">
    <property type="term" value="C:cytosol"/>
    <property type="evidence" value="ECO:0007669"/>
    <property type="project" value="TreeGrafter"/>
</dbReference>
<dbReference type="GO" id="GO:0006355">
    <property type="term" value="P:regulation of DNA-templated transcription"/>
    <property type="evidence" value="ECO:0007669"/>
    <property type="project" value="InterPro"/>
</dbReference>
<dbReference type="RefSeq" id="WP_160720013.1">
    <property type="nucleotide sequence ID" value="NZ_SUMG01000005.1"/>
</dbReference>
<sequence>MAKRILIVDDEDHILELISFNLEKEYKVITAGSGEEALERLNREKVDLMILDLMLPGMDGIQVCNKIRNQEELMHLPIIMLTAKSEDSDRILGLEVGADDYLPKPFNVRELQARIKAVLRRSGDHKGDGKNQYHIRDLTLDLESREVRKNGEVLPLTAKEFDLLKLLMEHQGKVLSRNFLLDKIWGYEYFGESRTVDVHIRHLRMKIGEEEAHPYILTKRGIGYQMLREEGGRA</sequence>
<keyword evidence="3" id="KW-0902">Two-component regulatory system</keyword>
<feature type="modified residue" description="4-aspartylphosphate" evidence="8">
    <location>
        <position position="52"/>
    </location>
</feature>
<gene>
    <name evidence="12" type="ORF">ISALK_05595</name>
</gene>
<dbReference type="SUPFAM" id="SSF52172">
    <property type="entry name" value="CheY-like"/>
    <property type="match status" value="1"/>
</dbReference>
<evidence type="ECO:0000259" key="11">
    <source>
        <dbReference type="PROSITE" id="PS51755"/>
    </source>
</evidence>
<proteinExistence type="predicted"/>
<feature type="domain" description="OmpR/PhoB-type" evidence="11">
    <location>
        <begin position="130"/>
        <end position="228"/>
    </location>
</feature>
<accession>A0AA43XKJ7</accession>
<comment type="function">
    <text evidence="7">May play the central regulatory role in sporulation. It may be an element of the effector pathway responsible for the activation of sporulation genes in response to nutritional stress. Spo0A may act in concert with spo0H (a sigma factor) to control the expression of some genes that are critical to the sporulation process.</text>
</comment>
<name>A0AA43XKJ7_9CLOT</name>
<dbReference type="InterPro" id="IPR001867">
    <property type="entry name" value="OmpR/PhoB-type_DNA-bd"/>
</dbReference>
<dbReference type="EMBL" id="SUMG01000005">
    <property type="protein sequence ID" value="NBG87969.1"/>
    <property type="molecule type" value="Genomic_DNA"/>
</dbReference>
<evidence type="ECO:0000313" key="12">
    <source>
        <dbReference type="EMBL" id="NBG87969.1"/>
    </source>
</evidence>
<protein>
    <recommendedName>
        <fullName evidence="1">Stage 0 sporulation protein A homolog</fullName>
    </recommendedName>
</protein>
<dbReference type="Gene3D" id="6.10.250.690">
    <property type="match status" value="1"/>
</dbReference>
<keyword evidence="2 8" id="KW-0597">Phosphoprotein</keyword>
<comment type="caution">
    <text evidence="12">The sequence shown here is derived from an EMBL/GenBank/DDBJ whole genome shotgun (WGS) entry which is preliminary data.</text>
</comment>
<keyword evidence="13" id="KW-1185">Reference proteome</keyword>
<dbReference type="GO" id="GO:0032993">
    <property type="term" value="C:protein-DNA complex"/>
    <property type="evidence" value="ECO:0007669"/>
    <property type="project" value="TreeGrafter"/>
</dbReference>
<dbReference type="InterPro" id="IPR036388">
    <property type="entry name" value="WH-like_DNA-bd_sf"/>
</dbReference>
<dbReference type="InterPro" id="IPR001789">
    <property type="entry name" value="Sig_transdc_resp-reg_receiver"/>
</dbReference>
<dbReference type="PANTHER" id="PTHR48111:SF73">
    <property type="entry name" value="ALKALINE PHOSPHATASE SYNTHESIS TRANSCRIPTIONAL REGULATORY PROTEIN PHOP"/>
    <property type="match status" value="1"/>
</dbReference>
<evidence type="ECO:0000256" key="2">
    <source>
        <dbReference type="ARBA" id="ARBA00022553"/>
    </source>
</evidence>
<dbReference type="Gene3D" id="3.40.50.2300">
    <property type="match status" value="1"/>
</dbReference>
<dbReference type="AlphaFoldDB" id="A0AA43XKJ7"/>
<evidence type="ECO:0000256" key="8">
    <source>
        <dbReference type="PROSITE-ProRule" id="PRU00169"/>
    </source>
</evidence>
<dbReference type="Gene3D" id="1.10.10.10">
    <property type="entry name" value="Winged helix-like DNA-binding domain superfamily/Winged helix DNA-binding domain"/>
    <property type="match status" value="1"/>
</dbReference>
<organism evidence="12 13">
    <name type="scientific">Isachenkonia alkalipeptolytica</name>
    <dbReference type="NCBI Taxonomy" id="2565777"/>
    <lineage>
        <taxon>Bacteria</taxon>
        <taxon>Bacillati</taxon>
        <taxon>Bacillota</taxon>
        <taxon>Clostridia</taxon>
        <taxon>Eubacteriales</taxon>
        <taxon>Clostridiaceae</taxon>
        <taxon>Isachenkonia</taxon>
    </lineage>
</organism>
<dbReference type="Pfam" id="PF00072">
    <property type="entry name" value="Response_reg"/>
    <property type="match status" value="1"/>
</dbReference>
<evidence type="ECO:0000256" key="1">
    <source>
        <dbReference type="ARBA" id="ARBA00018672"/>
    </source>
</evidence>
<dbReference type="Proteomes" id="UP000449710">
    <property type="component" value="Unassembled WGS sequence"/>
</dbReference>
<evidence type="ECO:0000256" key="7">
    <source>
        <dbReference type="ARBA" id="ARBA00024867"/>
    </source>
</evidence>
<dbReference type="InterPro" id="IPR039420">
    <property type="entry name" value="WalR-like"/>
</dbReference>
<dbReference type="CDD" id="cd00383">
    <property type="entry name" value="trans_reg_C"/>
    <property type="match status" value="1"/>
</dbReference>
<keyword evidence="5 9" id="KW-0238">DNA-binding</keyword>
<dbReference type="FunFam" id="3.40.50.2300:FF:000001">
    <property type="entry name" value="DNA-binding response regulator PhoB"/>
    <property type="match status" value="1"/>
</dbReference>
<evidence type="ECO:0000256" key="5">
    <source>
        <dbReference type="ARBA" id="ARBA00023125"/>
    </source>
</evidence>
<evidence type="ECO:0000256" key="6">
    <source>
        <dbReference type="ARBA" id="ARBA00023163"/>
    </source>
</evidence>
<reference evidence="12 13" key="1">
    <citation type="submission" date="2019-04" db="EMBL/GenBank/DDBJ databases">
        <title>Isachenkonia alkalipeptolytica gen. nov. sp. nov. a new anaerobic, alkiliphilic organothrophic bacterium capable to reduce synthesized ferrihydrite isolated from a soda lake.</title>
        <authorList>
            <person name="Toshchakov S.V."/>
            <person name="Zavarzina D.G."/>
            <person name="Zhilina T.N."/>
            <person name="Kostrikina N.A."/>
            <person name="Kublanov I.V."/>
        </authorList>
    </citation>
    <scope>NUCLEOTIDE SEQUENCE [LARGE SCALE GENOMIC DNA]</scope>
    <source>
        <strain evidence="12 13">Z-1701</strain>
    </source>
</reference>
<dbReference type="Pfam" id="PF00486">
    <property type="entry name" value="Trans_reg_C"/>
    <property type="match status" value="1"/>
</dbReference>
<dbReference type="PROSITE" id="PS51755">
    <property type="entry name" value="OMPR_PHOB"/>
    <property type="match status" value="1"/>
</dbReference>
<dbReference type="GO" id="GO:0000156">
    <property type="term" value="F:phosphorelay response regulator activity"/>
    <property type="evidence" value="ECO:0007669"/>
    <property type="project" value="TreeGrafter"/>
</dbReference>
<evidence type="ECO:0000259" key="10">
    <source>
        <dbReference type="PROSITE" id="PS50110"/>
    </source>
</evidence>
<feature type="domain" description="Response regulatory" evidence="10">
    <location>
        <begin position="4"/>
        <end position="119"/>
    </location>
</feature>